<dbReference type="GO" id="GO:0016020">
    <property type="term" value="C:membrane"/>
    <property type="evidence" value="ECO:0007669"/>
    <property type="project" value="TreeGrafter"/>
</dbReference>
<dbReference type="Proteomes" id="UP000249248">
    <property type="component" value="Unassembled WGS sequence"/>
</dbReference>
<feature type="transmembrane region" description="Helical" evidence="1">
    <location>
        <begin position="50"/>
        <end position="70"/>
    </location>
</feature>
<feature type="transmembrane region" description="Helical" evidence="1">
    <location>
        <begin position="193"/>
        <end position="210"/>
    </location>
</feature>
<dbReference type="GO" id="GO:0016747">
    <property type="term" value="F:acyltransferase activity, transferring groups other than amino-acyl groups"/>
    <property type="evidence" value="ECO:0007669"/>
    <property type="project" value="InterPro"/>
</dbReference>
<dbReference type="EMBL" id="QKSB01000001">
    <property type="protein sequence ID" value="PZE18526.1"/>
    <property type="molecule type" value="Genomic_DNA"/>
</dbReference>
<dbReference type="GO" id="GO:0000271">
    <property type="term" value="P:polysaccharide biosynthetic process"/>
    <property type="evidence" value="ECO:0007669"/>
    <property type="project" value="TreeGrafter"/>
</dbReference>
<keyword evidence="1" id="KW-0812">Transmembrane</keyword>
<evidence type="ECO:0000313" key="3">
    <source>
        <dbReference type="EMBL" id="PZE18526.1"/>
    </source>
</evidence>
<name>A0A2W1NKZ6_9FLAO</name>
<sequence length="332" mass="38576">MSKTFDYQIPVINSLRGLAALLVCLYHYIYTTTDFIQQELILDIASFGKYGVQIFFIISGIVIPISLIKANFKYKLFNKFILKRFIRIEPPYLISVIIGIIYLNVRNYMPGSADLDLSPTFYDIILHLGYLIPFFENANWISPVYWTLSVEFQYYLILAIAFPLMIHPKLIFRSVFYLFLFITPFIFSNSSFFLYWTSFFGLGILYALYFTKKINLKEFIPVLIILCLSVAINLSYLELLIGIGTLSIIHFFKDFNPRIGEFFGKISYSLYLLHSVFGKPVINFLSHRVSLPYEKFLVVTIGLTISIIAAYALFRLVEKPTHELSKRIKLKT</sequence>
<dbReference type="RefSeq" id="WP_111061426.1">
    <property type="nucleotide sequence ID" value="NZ_JBHUCU010000007.1"/>
</dbReference>
<dbReference type="PANTHER" id="PTHR23028:SF53">
    <property type="entry name" value="ACYL_TRANSF_3 DOMAIN-CONTAINING PROTEIN"/>
    <property type="match status" value="1"/>
</dbReference>
<accession>A0A2W1NKZ6</accession>
<feature type="transmembrane region" description="Helical" evidence="1">
    <location>
        <begin position="222"/>
        <end position="252"/>
    </location>
</feature>
<dbReference type="Pfam" id="PF01757">
    <property type="entry name" value="Acyl_transf_3"/>
    <property type="match status" value="1"/>
</dbReference>
<keyword evidence="4" id="KW-1185">Reference proteome</keyword>
<evidence type="ECO:0000256" key="1">
    <source>
        <dbReference type="SAM" id="Phobius"/>
    </source>
</evidence>
<dbReference type="AlphaFoldDB" id="A0A2W1NKZ6"/>
<keyword evidence="1" id="KW-1133">Transmembrane helix</keyword>
<dbReference type="InterPro" id="IPR050879">
    <property type="entry name" value="Acyltransferase_3"/>
</dbReference>
<dbReference type="InterPro" id="IPR002656">
    <property type="entry name" value="Acyl_transf_3_dom"/>
</dbReference>
<keyword evidence="1" id="KW-0472">Membrane</keyword>
<feature type="transmembrane region" description="Helical" evidence="1">
    <location>
        <begin position="296"/>
        <end position="317"/>
    </location>
</feature>
<gene>
    <name evidence="3" type="ORF">DNU06_01450</name>
</gene>
<evidence type="ECO:0000259" key="2">
    <source>
        <dbReference type="Pfam" id="PF01757"/>
    </source>
</evidence>
<feature type="transmembrane region" description="Helical" evidence="1">
    <location>
        <begin position="12"/>
        <end position="30"/>
    </location>
</feature>
<dbReference type="PANTHER" id="PTHR23028">
    <property type="entry name" value="ACETYLTRANSFERASE"/>
    <property type="match status" value="1"/>
</dbReference>
<feature type="transmembrane region" description="Helical" evidence="1">
    <location>
        <begin position="91"/>
        <end position="109"/>
    </location>
</feature>
<protein>
    <recommendedName>
        <fullName evidence="2">Acyltransferase 3 domain-containing protein</fullName>
    </recommendedName>
</protein>
<proteinExistence type="predicted"/>
<feature type="domain" description="Acyltransferase 3" evidence="2">
    <location>
        <begin position="12"/>
        <end position="314"/>
    </location>
</feature>
<reference evidence="3 4" key="1">
    <citation type="submission" date="2018-06" db="EMBL/GenBank/DDBJ databases">
        <title>The draft genome sequence of Crocinitomix sp. SM1701.</title>
        <authorList>
            <person name="Zhang X."/>
        </authorList>
    </citation>
    <scope>NUCLEOTIDE SEQUENCE [LARGE SCALE GENOMIC DNA]</scope>
    <source>
        <strain evidence="3 4">SM1701</strain>
    </source>
</reference>
<evidence type="ECO:0000313" key="4">
    <source>
        <dbReference type="Proteomes" id="UP000249248"/>
    </source>
</evidence>
<dbReference type="OrthoDB" id="290051at2"/>
<organism evidence="3 4">
    <name type="scientific">Putridiphycobacter roseus</name>
    <dbReference type="NCBI Taxonomy" id="2219161"/>
    <lineage>
        <taxon>Bacteria</taxon>
        <taxon>Pseudomonadati</taxon>
        <taxon>Bacteroidota</taxon>
        <taxon>Flavobacteriia</taxon>
        <taxon>Flavobacteriales</taxon>
        <taxon>Crocinitomicaceae</taxon>
        <taxon>Putridiphycobacter</taxon>
    </lineage>
</organism>
<comment type="caution">
    <text evidence="3">The sequence shown here is derived from an EMBL/GenBank/DDBJ whole genome shotgun (WGS) entry which is preliminary data.</text>
</comment>